<dbReference type="SUPFAM" id="SSF55174">
    <property type="entry name" value="Alpha-L RNA-binding motif"/>
    <property type="match status" value="1"/>
</dbReference>
<dbReference type="AlphaFoldDB" id="A0A3T0D5K3"/>
<evidence type="ECO:0000313" key="3">
    <source>
        <dbReference type="EMBL" id="AZT90361.1"/>
    </source>
</evidence>
<dbReference type="EMBL" id="CP034791">
    <property type="protein sequence ID" value="AZT90361.1"/>
    <property type="molecule type" value="Genomic_DNA"/>
</dbReference>
<dbReference type="InterPro" id="IPR002942">
    <property type="entry name" value="S4_RNA-bd"/>
</dbReference>
<protein>
    <submittedName>
        <fullName evidence="3">RNA-binding protein</fullName>
    </submittedName>
</protein>
<dbReference type="Gene3D" id="3.30.1370.160">
    <property type="match status" value="1"/>
</dbReference>
<dbReference type="Gene3D" id="3.10.290.10">
    <property type="entry name" value="RNA-binding S4 domain"/>
    <property type="match status" value="1"/>
</dbReference>
<dbReference type="CDD" id="cd00165">
    <property type="entry name" value="S4"/>
    <property type="match status" value="1"/>
</dbReference>
<evidence type="ECO:0000259" key="2">
    <source>
        <dbReference type="SMART" id="SM00363"/>
    </source>
</evidence>
<name>A0A3T0D5K3_9FIRM</name>
<dbReference type="Proteomes" id="UP000282930">
    <property type="component" value="Chromosome"/>
</dbReference>
<dbReference type="PROSITE" id="PS50889">
    <property type="entry name" value="S4"/>
    <property type="match status" value="1"/>
</dbReference>
<dbReference type="Pfam" id="PF01479">
    <property type="entry name" value="S4"/>
    <property type="match status" value="1"/>
</dbReference>
<dbReference type="Pfam" id="PF17774">
    <property type="entry name" value="YlmH_RBD"/>
    <property type="match status" value="1"/>
</dbReference>
<dbReference type="RefSeq" id="WP_011917431.1">
    <property type="nucleotide sequence ID" value="NZ_CP034791.1"/>
</dbReference>
<feature type="domain" description="RNA-binding S4" evidence="2">
    <location>
        <begin position="180"/>
        <end position="242"/>
    </location>
</feature>
<dbReference type="SMART" id="SM00363">
    <property type="entry name" value="S4"/>
    <property type="match status" value="1"/>
</dbReference>
<dbReference type="PANTHER" id="PTHR13633:SF3">
    <property type="entry name" value="MITOCHONDRIAL TRANSCRIPTION RESCUE FACTOR 1"/>
    <property type="match status" value="1"/>
</dbReference>
<proteinExistence type="predicted"/>
<dbReference type="InterPro" id="IPR040591">
    <property type="entry name" value="RqcP2_RBD"/>
</dbReference>
<evidence type="ECO:0000256" key="1">
    <source>
        <dbReference type="PROSITE-ProRule" id="PRU00182"/>
    </source>
</evidence>
<dbReference type="GO" id="GO:0003723">
    <property type="term" value="F:RNA binding"/>
    <property type="evidence" value="ECO:0007669"/>
    <property type="project" value="UniProtKB-KW"/>
</dbReference>
<reference evidence="3 4" key="1">
    <citation type="submission" date="2018-12" db="EMBL/GenBank/DDBJ databases">
        <title>Genome sequence from the cellulolytic species, Caldicellulosiruptor changbaiensis.</title>
        <authorList>
            <person name="Blumer-Schuette S.E."/>
            <person name="Mendoza C."/>
        </authorList>
    </citation>
    <scope>NUCLEOTIDE SEQUENCE [LARGE SCALE GENOMIC DNA]</scope>
    <source>
        <strain evidence="3 4">CBS-Z</strain>
    </source>
</reference>
<dbReference type="PANTHER" id="PTHR13633">
    <property type="entry name" value="MITOCHONDRIAL TRANSCRIPTION RESCUE FACTOR 1"/>
    <property type="match status" value="1"/>
</dbReference>
<dbReference type="InterPro" id="IPR012677">
    <property type="entry name" value="Nucleotide-bd_a/b_plait_sf"/>
</dbReference>
<keyword evidence="1" id="KW-0694">RNA-binding</keyword>
<accession>A0A3T0D5K3</accession>
<keyword evidence="4" id="KW-1185">Reference proteome</keyword>
<evidence type="ECO:0000313" key="4">
    <source>
        <dbReference type="Proteomes" id="UP000282930"/>
    </source>
</evidence>
<dbReference type="InterPro" id="IPR036986">
    <property type="entry name" value="S4_RNA-bd_sf"/>
</dbReference>
<sequence length="256" mass="29556">MYYIPEENKYEILKVKNLIERSYGGIEYSDFLSPYAQKYAIDIILKGENPYLFYQIWGGYEDSERKVLALSFDSRLEETDFSHFPIDIILIKSDTILSHRQILGTFIGQGLKRDKIGDILVKENKALVFVKEEVSLFITTHIDRIGRDRIKTEVVNKDDIDISQFIQNSGKRIVCSVPSMRVDAIVSHGFGISREDASDLVRQFKVAVNWVYIDKPSYEVKEGDLISVRHHGRLKVEKVLTTTKKGRISIELLRFS</sequence>
<gene>
    <name evidence="3" type="ORF">ELD05_06745</name>
</gene>
<dbReference type="KEGG" id="ccha:ELD05_06745"/>
<organism evidence="3 4">
    <name type="scientific">Caldicellulosiruptor changbaiensis</name>
    <dbReference type="NCBI Taxonomy" id="1222016"/>
    <lineage>
        <taxon>Bacteria</taxon>
        <taxon>Bacillati</taxon>
        <taxon>Bacillota</taxon>
        <taxon>Bacillota incertae sedis</taxon>
        <taxon>Caldicellulosiruptorales</taxon>
        <taxon>Caldicellulosiruptoraceae</taxon>
        <taxon>Caldicellulosiruptor</taxon>
    </lineage>
</organism>
<dbReference type="Gene3D" id="3.30.70.330">
    <property type="match status" value="1"/>
</dbReference>